<dbReference type="InterPro" id="IPR003604">
    <property type="entry name" value="Matrin/U1-like-C_Znf_C2H2"/>
</dbReference>
<dbReference type="GO" id="GO:0003676">
    <property type="term" value="F:nucleic acid binding"/>
    <property type="evidence" value="ECO:0007669"/>
    <property type="project" value="InterPro"/>
</dbReference>
<evidence type="ECO:0000256" key="2">
    <source>
        <dbReference type="ARBA" id="ARBA00022771"/>
    </source>
</evidence>
<accession>A0A1A9ZJ61</accession>
<protein>
    <recommendedName>
        <fullName evidence="5">C3H1-type domain-containing protein</fullName>
    </recommendedName>
</protein>
<evidence type="ECO:0000256" key="1">
    <source>
        <dbReference type="ARBA" id="ARBA00022723"/>
    </source>
</evidence>
<dbReference type="VEuPathDB" id="VectorBase:GPAI016361"/>
<keyword evidence="7" id="KW-1185">Reference proteome</keyword>
<dbReference type="GO" id="GO:0008270">
    <property type="term" value="F:zinc ion binding"/>
    <property type="evidence" value="ECO:0007669"/>
    <property type="project" value="UniProtKB-KW"/>
</dbReference>
<dbReference type="EnsemblMetazoa" id="GPAI016361-RA">
    <property type="protein sequence ID" value="GPAI016361-PA"/>
    <property type="gene ID" value="GPAI016361"/>
</dbReference>
<sequence length="156" mass="18746">MGGKSYYCDYCQCYMKNTINVRKVHNSGLPHKIAKVTYMKRYEHPVKVYEQEVRKTPCARYRKGHCKFGLYCQFSHYDENQLKELEIMVRQLQSKSKKKKVKSSKKYLPWLKENNKDDHIAAQFPLRSTEKMNLNKLIKVDFERNKWGELTINKQE</sequence>
<dbReference type="SUPFAM" id="SSF57667">
    <property type="entry name" value="beta-beta-alpha zinc fingers"/>
    <property type="match status" value="1"/>
</dbReference>
<dbReference type="GO" id="GO:0005689">
    <property type="term" value="C:U12-type spliceosomal complex"/>
    <property type="evidence" value="ECO:0007669"/>
    <property type="project" value="TreeGrafter"/>
</dbReference>
<reference evidence="6" key="2">
    <citation type="submission" date="2020-05" db="UniProtKB">
        <authorList>
            <consortium name="EnsemblMetazoa"/>
        </authorList>
    </citation>
    <scope>IDENTIFICATION</scope>
    <source>
        <strain evidence="6">IAEA</strain>
    </source>
</reference>
<evidence type="ECO:0000256" key="4">
    <source>
        <dbReference type="PROSITE-ProRule" id="PRU00723"/>
    </source>
</evidence>
<keyword evidence="1 4" id="KW-0479">Metal-binding</keyword>
<feature type="zinc finger region" description="C3H1-type" evidence="4">
    <location>
        <begin position="52"/>
        <end position="79"/>
    </location>
</feature>
<dbReference type="SMART" id="SM00451">
    <property type="entry name" value="ZnF_U1"/>
    <property type="match status" value="1"/>
</dbReference>
<keyword evidence="3 4" id="KW-0862">Zinc</keyword>
<evidence type="ECO:0000259" key="5">
    <source>
        <dbReference type="PROSITE" id="PS50103"/>
    </source>
</evidence>
<feature type="domain" description="C3H1-type" evidence="5">
    <location>
        <begin position="52"/>
        <end position="79"/>
    </location>
</feature>
<dbReference type="InterPro" id="IPR036236">
    <property type="entry name" value="Znf_C2H2_sf"/>
</dbReference>
<dbReference type="Proteomes" id="UP000092445">
    <property type="component" value="Unassembled WGS sequence"/>
</dbReference>
<keyword evidence="2 4" id="KW-0863">Zinc-finger</keyword>
<evidence type="ECO:0000313" key="6">
    <source>
        <dbReference type="EnsemblMetazoa" id="GPAI016361-PA"/>
    </source>
</evidence>
<dbReference type="Gene3D" id="3.30.160.60">
    <property type="entry name" value="Classic Zinc Finger"/>
    <property type="match status" value="1"/>
</dbReference>
<dbReference type="STRING" id="7398.A0A1A9ZJ61"/>
<dbReference type="PANTHER" id="PTHR16465">
    <property type="entry name" value="NUCLEASE-RELATED"/>
    <property type="match status" value="1"/>
</dbReference>
<dbReference type="PROSITE" id="PS50103">
    <property type="entry name" value="ZF_C3H1"/>
    <property type="match status" value="1"/>
</dbReference>
<dbReference type="InterPro" id="IPR013085">
    <property type="entry name" value="U1-CZ_Znf_C2H2"/>
</dbReference>
<organism evidence="6 7">
    <name type="scientific">Glossina pallidipes</name>
    <name type="common">Tsetse fly</name>
    <dbReference type="NCBI Taxonomy" id="7398"/>
    <lineage>
        <taxon>Eukaryota</taxon>
        <taxon>Metazoa</taxon>
        <taxon>Ecdysozoa</taxon>
        <taxon>Arthropoda</taxon>
        <taxon>Hexapoda</taxon>
        <taxon>Insecta</taxon>
        <taxon>Pterygota</taxon>
        <taxon>Neoptera</taxon>
        <taxon>Endopterygota</taxon>
        <taxon>Diptera</taxon>
        <taxon>Brachycera</taxon>
        <taxon>Muscomorpha</taxon>
        <taxon>Hippoboscoidea</taxon>
        <taxon>Glossinidae</taxon>
        <taxon>Glossina</taxon>
    </lineage>
</organism>
<dbReference type="AlphaFoldDB" id="A0A1A9ZJ61"/>
<dbReference type="PANTHER" id="PTHR16465:SF0">
    <property type="entry name" value="ZINC FINGER MATRIN-TYPE PROTEIN 5"/>
    <property type="match status" value="1"/>
</dbReference>
<evidence type="ECO:0000313" key="7">
    <source>
        <dbReference type="Proteomes" id="UP000092445"/>
    </source>
</evidence>
<reference evidence="7" key="1">
    <citation type="submission" date="2014-03" db="EMBL/GenBank/DDBJ databases">
        <authorList>
            <person name="Aksoy S."/>
            <person name="Warren W."/>
            <person name="Wilson R.K."/>
        </authorList>
    </citation>
    <scope>NUCLEOTIDE SEQUENCE [LARGE SCALE GENOMIC DNA]</scope>
    <source>
        <strain evidence="7">IAEA</strain>
    </source>
</reference>
<dbReference type="Pfam" id="PF06220">
    <property type="entry name" value="zf-U1"/>
    <property type="match status" value="1"/>
</dbReference>
<name>A0A1A9ZJ61_GLOPL</name>
<proteinExistence type="predicted"/>
<evidence type="ECO:0000256" key="3">
    <source>
        <dbReference type="ARBA" id="ARBA00022833"/>
    </source>
</evidence>
<dbReference type="InterPro" id="IPR000571">
    <property type="entry name" value="Znf_CCCH"/>
</dbReference>